<dbReference type="InterPro" id="IPR051954">
    <property type="entry name" value="tRNA_methyltransferase_THADA"/>
</dbReference>
<keyword evidence="2" id="KW-0819">tRNA processing</keyword>
<evidence type="ECO:0000259" key="4">
    <source>
        <dbReference type="Pfam" id="PF25150"/>
    </source>
</evidence>
<reference evidence="6 8" key="2">
    <citation type="journal article" date="2018" name="Plant J.">
        <title>The Physcomitrella patens chromosome-scale assembly reveals moss genome structure and evolution.</title>
        <authorList>
            <person name="Lang D."/>
            <person name="Ullrich K.K."/>
            <person name="Murat F."/>
            <person name="Fuchs J."/>
            <person name="Jenkins J."/>
            <person name="Haas F.B."/>
            <person name="Piednoel M."/>
            <person name="Gundlach H."/>
            <person name="Van Bel M."/>
            <person name="Meyberg R."/>
            <person name="Vives C."/>
            <person name="Morata J."/>
            <person name="Symeonidi A."/>
            <person name="Hiss M."/>
            <person name="Muchero W."/>
            <person name="Kamisugi Y."/>
            <person name="Saleh O."/>
            <person name="Blanc G."/>
            <person name="Decker E.L."/>
            <person name="van Gessel N."/>
            <person name="Grimwood J."/>
            <person name="Hayes R.D."/>
            <person name="Graham S.W."/>
            <person name="Gunter L.E."/>
            <person name="McDaniel S.F."/>
            <person name="Hoernstein S.N.W."/>
            <person name="Larsson A."/>
            <person name="Li F.W."/>
            <person name="Perroud P.F."/>
            <person name="Phillips J."/>
            <person name="Ranjan P."/>
            <person name="Rokshar D.S."/>
            <person name="Rothfels C.J."/>
            <person name="Schneider L."/>
            <person name="Shu S."/>
            <person name="Stevenson D.W."/>
            <person name="Thummler F."/>
            <person name="Tillich M."/>
            <person name="Villarreal Aguilar J.C."/>
            <person name="Widiez T."/>
            <person name="Wong G.K."/>
            <person name="Wymore A."/>
            <person name="Zhang Y."/>
            <person name="Zimmer A.D."/>
            <person name="Quatrano R.S."/>
            <person name="Mayer K.F.X."/>
            <person name="Goodstein D."/>
            <person name="Casacuberta J.M."/>
            <person name="Vandepoele K."/>
            <person name="Reski R."/>
            <person name="Cuming A.C."/>
            <person name="Tuskan G.A."/>
            <person name="Maumus F."/>
            <person name="Salse J."/>
            <person name="Schmutz J."/>
            <person name="Rensing S.A."/>
        </authorList>
    </citation>
    <scope>NUCLEOTIDE SEQUENCE [LARGE SCALE GENOMIC DNA]</scope>
    <source>
        <strain evidence="7 8">cv. Gransden 2004</strain>
    </source>
</reference>
<evidence type="ECO:0000313" key="7">
    <source>
        <dbReference type="EnsemblPlants" id="Pp3c6_28730V3.1"/>
    </source>
</evidence>
<reference evidence="7" key="3">
    <citation type="submission" date="2020-12" db="UniProtKB">
        <authorList>
            <consortium name="EnsemblPlants"/>
        </authorList>
    </citation>
    <scope>IDENTIFICATION</scope>
</reference>
<organism evidence="6">
    <name type="scientific">Physcomitrium patens</name>
    <name type="common">Spreading-leaved earth moss</name>
    <name type="synonym">Physcomitrella patens</name>
    <dbReference type="NCBI Taxonomy" id="3218"/>
    <lineage>
        <taxon>Eukaryota</taxon>
        <taxon>Viridiplantae</taxon>
        <taxon>Streptophyta</taxon>
        <taxon>Embryophyta</taxon>
        <taxon>Bryophyta</taxon>
        <taxon>Bryophytina</taxon>
        <taxon>Bryopsida</taxon>
        <taxon>Funariidae</taxon>
        <taxon>Funariales</taxon>
        <taxon>Funariaceae</taxon>
        <taxon>Physcomitrium</taxon>
    </lineage>
</organism>
<dbReference type="PANTHER" id="PTHR14387:SF0">
    <property type="entry name" value="DUF2428 DOMAIN-CONTAINING PROTEIN"/>
    <property type="match status" value="1"/>
</dbReference>
<dbReference type="Gramene" id="Pp3c6_28730V3.4">
    <property type="protein sequence ID" value="Pp3c6_28730V3.4"/>
    <property type="gene ID" value="Pp3c6_28730"/>
</dbReference>
<dbReference type="KEGG" id="ppp:112283338"/>
<keyword evidence="8" id="KW-1185">Reference proteome</keyword>
<feature type="domain" description="DUF2428" evidence="3">
    <location>
        <begin position="1146"/>
        <end position="1461"/>
    </location>
</feature>
<gene>
    <name evidence="7" type="primary">LOC112283338</name>
    <name evidence="6" type="ORF">PHYPA_009602</name>
</gene>
<feature type="domain" description="tRNA (32-2'-O)-methyltransferase regulator THADA-like TPR repeats region" evidence="4">
    <location>
        <begin position="642"/>
        <end position="993"/>
    </location>
</feature>
<evidence type="ECO:0000313" key="8">
    <source>
        <dbReference type="Proteomes" id="UP000006727"/>
    </source>
</evidence>
<dbReference type="OrthoDB" id="73997at2759"/>
<dbReference type="InterPro" id="IPR019442">
    <property type="entry name" value="THADA/TRM732_DUF2428"/>
</dbReference>
<comment type="similarity">
    <text evidence="1">Belongs to the THADA family.</text>
</comment>
<dbReference type="Gramene" id="Pp3c6_28730V3.2">
    <property type="protein sequence ID" value="Pp3c6_28730V3.2"/>
    <property type="gene ID" value="Pp3c6_28730"/>
</dbReference>
<evidence type="ECO:0000259" key="3">
    <source>
        <dbReference type="Pfam" id="PF10350"/>
    </source>
</evidence>
<dbReference type="RefSeq" id="XP_024377685.1">
    <property type="nucleotide sequence ID" value="XM_024521917.2"/>
</dbReference>
<dbReference type="OMA" id="KHCENPI"/>
<dbReference type="Pfam" id="PF25150">
    <property type="entry name" value="TPR_Trm732"/>
    <property type="match status" value="1"/>
</dbReference>
<dbReference type="RefSeq" id="XP_024377686.1">
    <property type="nucleotide sequence ID" value="XM_024521918.2"/>
</dbReference>
<dbReference type="EnsemblPlants" id="Pp3c6_28730V3.4">
    <property type="protein sequence ID" value="Pp3c6_28730V3.4"/>
    <property type="gene ID" value="Pp3c6_28730"/>
</dbReference>
<dbReference type="InterPro" id="IPR056843">
    <property type="entry name" value="THADA-like_TPR"/>
</dbReference>
<evidence type="ECO:0000313" key="6">
    <source>
        <dbReference type="EMBL" id="PNR53226.1"/>
    </source>
</evidence>
<dbReference type="Pfam" id="PF10350">
    <property type="entry name" value="DUF2428"/>
    <property type="match status" value="1"/>
</dbReference>
<dbReference type="EnsemblPlants" id="Pp3c6_28730V3.2">
    <property type="protein sequence ID" value="Pp3c6_28730V3.2"/>
    <property type="gene ID" value="Pp3c6_28730"/>
</dbReference>
<dbReference type="SUPFAM" id="SSF48371">
    <property type="entry name" value="ARM repeat"/>
    <property type="match status" value="2"/>
</dbReference>
<dbReference type="InterPro" id="IPR016024">
    <property type="entry name" value="ARM-type_fold"/>
</dbReference>
<evidence type="ECO:0000259" key="5">
    <source>
        <dbReference type="Pfam" id="PF25151"/>
    </source>
</evidence>
<dbReference type="PaxDb" id="3218-PP1S117_73V6.1"/>
<evidence type="ECO:0000256" key="2">
    <source>
        <dbReference type="ARBA" id="ARBA00022694"/>
    </source>
</evidence>
<dbReference type="Pfam" id="PF25151">
    <property type="entry name" value="TPR_Trm732_C"/>
    <property type="match status" value="1"/>
</dbReference>
<protein>
    <submittedName>
        <fullName evidence="6 7">Uncharacterized protein</fullName>
    </submittedName>
</protein>
<accession>A0A2K1KHG9</accession>
<dbReference type="Gramene" id="Pp3c6_28730V3.1">
    <property type="protein sequence ID" value="Pp3c6_28730V3.1"/>
    <property type="gene ID" value="Pp3c6_28730"/>
</dbReference>
<dbReference type="EMBL" id="ABEU02000006">
    <property type="protein sequence ID" value="PNR53226.1"/>
    <property type="molecule type" value="Genomic_DNA"/>
</dbReference>
<sequence>MAVRWKAGQRRKRWTEQAISLRASSLARLQDSVVSADLQSDAAFTNFAKLLQAFGRLPSTFAQIAATKALSDVLLSVLKSDHASAQTALLLYVELLFLDNSRPIHRGLLTPLSRLSDDWKVKVADALNACCLEYGQGGTKHRRFSIVGVVSSISTLPQPGILKGVLEICLNVFTLSACHDISWVLEYSNEGGRPPPNTMEDCQDAVGSLYYVLQHYPHTFINEDLDTRDVSEESTLKLNQIPVDLDVSNDKCSVNTEGRSIQFWSRLSGVVVYGRIVRTLIDVLQTSALSRDCVVAAGVGLCAAAQFKNTNDEVALMLAKSVFASSTAHSVAVISTVDGVSEGPNQSGMMEAAIMDQCRSNLSAEVSKFSEFGRLCVLRGLLTALPRVALNTPLLIREGISCGESTTMNELGCSTESAWKLWTILYDGILPALCTFSEGSVDSHFKFHTITALQICLQQVRASVTGKLTQEALDRLGEAASVHKVMISGYEPLPSTMLSRILQIVWNNWEDPLTQTVKQVQAVFDLLVDVQFIFAQHGHNGDNDNVEASHGDFVKQIASNLLAEGRYRKGKYVPLASLAVRIGAEKLLSMNPNLLFDTFHAQSDDDVCCSASSFLKTFLERLKEDCWSSFGGVNEGCLAFRRLWIPPLLTVLLSGNSRLRTNLNTYALPVAMRIDPDSVIPMLAFILDGADKWGKRSNLSWEELMGAPGLPSHLTMHQRIAALISVLKVARSLALIGGDIDQNFDTGSSVTGITNEDLNSSSGETVIVRVQNEIVQVPVSWLEQALTHLDDSLRVDAAELICLNPKTTSMPSALELKMLRLSIPLNMRCSSTSFRMRWTSLLKKFFNRVRTAAYRHHRLSNEPRLVKTSPSVISYGDEKRKKRVAAAEKQLNGNEDEHVSKDGVSIAEMQEFMQLLTQYLLSSLYPSAPYERKNMAMELLNAIIEVWSFSPEEKPTGTNSLIADFSPYQAGLLSAEATLVVVGAIVDSWDKLRESAFRILVRYPTPLPGLESTTSIERILHWAKGLVSSPRVRESDAGALVLRLVFHKYVLDLGWSINVHTVLASTVVSNECGKAGPARIGVAIAEYVESLNDWLEWGINEGDRDLLKACSHSFVHGVLLTLRYTMEELPWASVAVQVGVHRLRAALHKLISLLLRVTSLTLWVVAASALNLPPDMASDTSAGMLDDMIDANIDEESFEDGEGVAPVEQMIMVGCWLSMKEVSLLLGTIAREVPLSECFSEEEKTRSLVAAENTSGLLNAEQLEAMGAHFLQVLLAMKHNGAIDKTRAGFIALCDRLLRSPDPRLNKLPETWMHQLIERTGSKGQTVDNLLRRSAGIPAAFLALFLAEPDGAPKKLLPMAMKWLIDTCKKFVFASTKASSESNDKHISRGEDLVLVVDNTADNLELQTKMKRRDEGVVPTVHAFNAMRVAFHDTNLATDTSGFCADGLITAIQAFSCPYWEVRNSATLAFAALVHRTIGFLNVYKRESARRAITGFEFFHRFPTLHPFLLQELRSATLQLQQDGDGGYQGHGMTSTLHPSLGPVLIILSRLKPSVISTGVGDWVSPSAFRPYVTSCATLENFHVRVLASRALAPLVSADDLPAVLLELAKSLPNARNTPNIALSYNAMHGVLLQMTVLLTSNCSALPDLEMRQMIVTKLFTEVEQHLWLGSIHHCPCHMVVGAFFCMLEAMLSVAKTCAQGVVSMETLTRNVQAHLLHLCAECLEDETEGIASWNEAMQVLLCERASNLYFGTILSNLLLQSIDAKATHSDGPEQLNDSYRSSSSDMLAVKNLGLMFSSALSHRMYEVRLETLKVLKSFFFCLTQPITERIGWISNYLQPLLVERLRIETHPGCVRRILHVLYAWRSVFKKNSPAEDSNTAWDSSSLVTWDRVLHIYKTSKHAKTKEVAMRCMGACLSSVLSYLRFTSDEDCHVADGSSTPELVRRAVDEWICLVNKHSAASESANFRRATAEAIVASSLLDQVPSVALFLTKVSKVGGHRLEFAEWYGKGLLQVWCVCVKLLEDEDPDLRQSLALSLLDVLALSSGTNGNAHFNAAVPSQVERVVQLAFQWLSSHFGSWHVYWSVLAEWVLGSEDIDALLVSEVDLVRRLFDKEIDNHHEEELVFVQLCCLHLRLLVGYDSLSSSAEVRGSDLLQGIHHSRPESCEAFVGAWRQRFLEQVKSCAELTLRMQEKMPWVGGVTNHQDAFKMVYRRLLGLLIFAGPCISSQAQVLKDQLLEISRLLRQLPLNPLVSNVMYKILQAYETYDAAIDLGSANYRASMGLAFCDKFEPLFLVE</sequence>
<proteinExistence type="inferred from homology"/>
<feature type="domain" description="tRNA (32-2'-O)-methyltransferase regulator THADA-like C-terminal TPR repeats region" evidence="5">
    <location>
        <begin position="1463"/>
        <end position="1636"/>
    </location>
</feature>
<dbReference type="Proteomes" id="UP000006727">
    <property type="component" value="Chromosome 6"/>
</dbReference>
<dbReference type="RefSeq" id="XP_024377684.1">
    <property type="nucleotide sequence ID" value="XM_024521916.2"/>
</dbReference>
<reference evidence="6 8" key="1">
    <citation type="journal article" date="2008" name="Science">
        <title>The Physcomitrella genome reveals evolutionary insights into the conquest of land by plants.</title>
        <authorList>
            <person name="Rensing S."/>
            <person name="Lang D."/>
            <person name="Zimmer A."/>
            <person name="Terry A."/>
            <person name="Salamov A."/>
            <person name="Shapiro H."/>
            <person name="Nishiyama T."/>
            <person name="Perroud P.-F."/>
            <person name="Lindquist E."/>
            <person name="Kamisugi Y."/>
            <person name="Tanahashi T."/>
            <person name="Sakakibara K."/>
            <person name="Fujita T."/>
            <person name="Oishi K."/>
            <person name="Shin-I T."/>
            <person name="Kuroki Y."/>
            <person name="Toyoda A."/>
            <person name="Suzuki Y."/>
            <person name="Hashimoto A."/>
            <person name="Yamaguchi K."/>
            <person name="Sugano A."/>
            <person name="Kohara Y."/>
            <person name="Fujiyama A."/>
            <person name="Anterola A."/>
            <person name="Aoki S."/>
            <person name="Ashton N."/>
            <person name="Barbazuk W.B."/>
            <person name="Barker E."/>
            <person name="Bennetzen J."/>
            <person name="Bezanilla M."/>
            <person name="Blankenship R."/>
            <person name="Cho S.H."/>
            <person name="Dutcher S."/>
            <person name="Estelle M."/>
            <person name="Fawcett J.A."/>
            <person name="Gundlach H."/>
            <person name="Hanada K."/>
            <person name="Heyl A."/>
            <person name="Hicks K.A."/>
            <person name="Hugh J."/>
            <person name="Lohr M."/>
            <person name="Mayer K."/>
            <person name="Melkozernov A."/>
            <person name="Murata T."/>
            <person name="Nelson D."/>
            <person name="Pils B."/>
            <person name="Prigge M."/>
            <person name="Reiss B."/>
            <person name="Renner T."/>
            <person name="Rombauts S."/>
            <person name="Rushton P."/>
            <person name="Sanderfoot A."/>
            <person name="Schween G."/>
            <person name="Shiu S.-H."/>
            <person name="Stueber K."/>
            <person name="Theodoulou F.L."/>
            <person name="Tu H."/>
            <person name="Van de Peer Y."/>
            <person name="Verrier P.J."/>
            <person name="Waters E."/>
            <person name="Wood A."/>
            <person name="Yang L."/>
            <person name="Cove D."/>
            <person name="Cuming A."/>
            <person name="Hasebe M."/>
            <person name="Lucas S."/>
            <person name="Mishler D.B."/>
            <person name="Reski R."/>
            <person name="Grigoriev I."/>
            <person name="Quatrano R.S."/>
            <person name="Boore J.L."/>
        </authorList>
    </citation>
    <scope>NUCLEOTIDE SEQUENCE [LARGE SCALE GENOMIC DNA]</scope>
    <source>
        <strain evidence="7 8">cv. Gransden 2004</strain>
    </source>
</reference>
<dbReference type="STRING" id="3218.A0A2K1KHG9"/>
<dbReference type="GeneID" id="112283338"/>
<dbReference type="GO" id="GO:0030488">
    <property type="term" value="P:tRNA methylation"/>
    <property type="evidence" value="ECO:0000318"/>
    <property type="project" value="GO_Central"/>
</dbReference>
<dbReference type="PANTHER" id="PTHR14387">
    <property type="entry name" value="THADA/DEATH RECEPTOR INTERACTING PROTEIN"/>
    <property type="match status" value="1"/>
</dbReference>
<name>A0A2K1KHG9_PHYPA</name>
<dbReference type="EnsemblPlants" id="Pp3c6_28730V3.3">
    <property type="protein sequence ID" value="Pp3c6_28730V3.3"/>
    <property type="gene ID" value="Pp3c6_28730"/>
</dbReference>
<dbReference type="FunCoup" id="A0A2K1KHG9">
    <property type="interactions" value="3200"/>
</dbReference>
<dbReference type="InterPro" id="IPR056842">
    <property type="entry name" value="THADA-like_TPR_C"/>
</dbReference>
<dbReference type="EnsemblPlants" id="Pp3c6_28730V3.1">
    <property type="protein sequence ID" value="Pp3c6_28730V3.1"/>
    <property type="gene ID" value="Pp3c6_28730"/>
</dbReference>
<evidence type="ECO:0000256" key="1">
    <source>
        <dbReference type="ARBA" id="ARBA00010409"/>
    </source>
</evidence>
<dbReference type="Gramene" id="Pp3c6_28730V3.3">
    <property type="protein sequence ID" value="Pp3c6_28730V3.3"/>
    <property type="gene ID" value="Pp3c6_28730"/>
</dbReference>